<keyword evidence="5 9" id="KW-0560">Oxidoreductase</keyword>
<feature type="binding site" description="axial binding residue" evidence="8">
    <location>
        <position position="505"/>
    </location>
    <ligand>
        <name>heme</name>
        <dbReference type="ChEBI" id="CHEBI:30413"/>
    </ligand>
    <ligandPart>
        <name>Fe</name>
        <dbReference type="ChEBI" id="CHEBI:18248"/>
    </ligandPart>
</feature>
<evidence type="ECO:0000256" key="8">
    <source>
        <dbReference type="PIRSR" id="PIRSR602401-1"/>
    </source>
</evidence>
<dbReference type="InterPro" id="IPR036396">
    <property type="entry name" value="Cyt_P450_sf"/>
</dbReference>
<dbReference type="GO" id="GO:0016705">
    <property type="term" value="F:oxidoreductase activity, acting on paired donors, with incorporation or reduction of molecular oxygen"/>
    <property type="evidence" value="ECO:0007669"/>
    <property type="project" value="InterPro"/>
</dbReference>
<evidence type="ECO:0000256" key="4">
    <source>
        <dbReference type="ARBA" id="ARBA00022723"/>
    </source>
</evidence>
<evidence type="ECO:0000256" key="7">
    <source>
        <dbReference type="ARBA" id="ARBA00023033"/>
    </source>
</evidence>
<dbReference type="GO" id="GO:0020037">
    <property type="term" value="F:heme binding"/>
    <property type="evidence" value="ECO:0007669"/>
    <property type="project" value="InterPro"/>
</dbReference>
<dbReference type="InterPro" id="IPR002401">
    <property type="entry name" value="Cyt_P450_E_grp-I"/>
</dbReference>
<evidence type="ECO:0000256" key="5">
    <source>
        <dbReference type="ARBA" id="ARBA00023002"/>
    </source>
</evidence>
<keyword evidence="6 8" id="KW-0408">Iron</keyword>
<dbReference type="OrthoDB" id="1470350at2759"/>
<keyword evidence="10" id="KW-1133">Transmembrane helix</keyword>
<evidence type="ECO:0000256" key="3">
    <source>
        <dbReference type="ARBA" id="ARBA00022617"/>
    </source>
</evidence>
<dbReference type="InterPro" id="IPR001128">
    <property type="entry name" value="Cyt_P450"/>
</dbReference>
<evidence type="ECO:0000256" key="10">
    <source>
        <dbReference type="SAM" id="Phobius"/>
    </source>
</evidence>
<dbReference type="SUPFAM" id="SSF48264">
    <property type="entry name" value="Cytochrome P450"/>
    <property type="match status" value="1"/>
</dbReference>
<keyword evidence="4 8" id="KW-0479">Metal-binding</keyword>
<sequence length="587" mass="67059">MKSVLLASAPPVFVLVSAHLLQRLAGIVLPTWLLVIAAVCSTPFMSAFRIWARHWKISREAKRMGAKLLPNWEGKSIGNFDILQTLMQDFRAGYVAEHFAKTTDVLGPTYLMELLWDPTVVTSDPAVIKTVLATDFPNYVKGDFFRSYMYSVLGTGVFNADGDMWKFHRTMTRPFFTRERIGHFEMFDRHTNKALQMIKERFRAGHPLDFQDLVSRFTLDSATEFLFGTCVNSLDSALPYPHNASSPAKASTSTTASAEAFAAAFNSAQHVISERGRTGWIWPLFEIFKDKSAEHMRVVDNFLEPVLKEALTKKERRIREETKEKDETEDETLLDHLVKFTSDPVVLHDETLNILIAGRDTTASTLTFAVYLLTQHPEVLRRLRQEVLSKVGPTRMPTYEDIRELKYLRAVLNETLRLYPPVPVNVRYTVDATTLPNTDPLGKPYYVPANTAVAYSVFVMHRRPEYWGPDAEQFDPDRFLDERVNKYLTANPFIFLPFNAGPRICLGQQFAYNESSFFLIKLLQHFSEMSLDTEAQPADSRPPADWAKDSGRKGMEQLIPRVHLTMYSKGGMWMRMQEATYDETDDA</sequence>
<feature type="transmembrane region" description="Helical" evidence="10">
    <location>
        <begin position="33"/>
        <end position="52"/>
    </location>
</feature>
<dbReference type="Proteomes" id="UP000250043">
    <property type="component" value="Unassembled WGS sequence"/>
</dbReference>
<evidence type="ECO:0000313" key="12">
    <source>
        <dbReference type="Proteomes" id="UP000250043"/>
    </source>
</evidence>
<evidence type="ECO:0000256" key="6">
    <source>
        <dbReference type="ARBA" id="ARBA00023004"/>
    </source>
</evidence>
<keyword evidence="12" id="KW-1185">Reference proteome</keyword>
<reference evidence="11 12" key="1">
    <citation type="submission" date="2016-07" db="EMBL/GenBank/DDBJ databases">
        <title>Draft genome of the white-rot fungus Obba rivulosa 3A-2.</title>
        <authorList>
            <consortium name="DOE Joint Genome Institute"/>
            <person name="Miettinen O."/>
            <person name="Riley R."/>
            <person name="Acob R."/>
            <person name="Barry K."/>
            <person name="Cullen D."/>
            <person name="De Vries R."/>
            <person name="Hainaut M."/>
            <person name="Hatakka A."/>
            <person name="Henrissat B."/>
            <person name="Hilden K."/>
            <person name="Kuo R."/>
            <person name="Labutti K."/>
            <person name="Lipzen A."/>
            <person name="Makela M.R."/>
            <person name="Sandor L."/>
            <person name="Spatafora J.W."/>
            <person name="Grigoriev I.V."/>
            <person name="Hibbett D.S."/>
        </authorList>
    </citation>
    <scope>NUCLEOTIDE SEQUENCE [LARGE SCALE GENOMIC DNA]</scope>
    <source>
        <strain evidence="11 12">3A-2</strain>
    </source>
</reference>
<gene>
    <name evidence="11" type="ORF">OBBRIDRAFT_791555</name>
</gene>
<evidence type="ECO:0000313" key="11">
    <source>
        <dbReference type="EMBL" id="OCH92180.1"/>
    </source>
</evidence>
<proteinExistence type="inferred from homology"/>
<dbReference type="CDD" id="cd11063">
    <property type="entry name" value="CYP52"/>
    <property type="match status" value="1"/>
</dbReference>
<dbReference type="PANTHER" id="PTHR24287:SF1">
    <property type="entry name" value="P450, PUTATIVE (EUROFUNG)-RELATED"/>
    <property type="match status" value="1"/>
</dbReference>
<keyword evidence="10" id="KW-0812">Transmembrane</keyword>
<evidence type="ECO:0000256" key="2">
    <source>
        <dbReference type="ARBA" id="ARBA00010617"/>
    </source>
</evidence>
<dbReference type="GO" id="GO:0004497">
    <property type="term" value="F:monooxygenase activity"/>
    <property type="evidence" value="ECO:0007669"/>
    <property type="project" value="UniProtKB-KW"/>
</dbReference>
<dbReference type="AlphaFoldDB" id="A0A8E2B1M8"/>
<keyword evidence="3 8" id="KW-0349">Heme</keyword>
<evidence type="ECO:0000256" key="1">
    <source>
        <dbReference type="ARBA" id="ARBA00001971"/>
    </source>
</evidence>
<name>A0A8E2B1M8_9APHY</name>
<organism evidence="11 12">
    <name type="scientific">Obba rivulosa</name>
    <dbReference type="NCBI Taxonomy" id="1052685"/>
    <lineage>
        <taxon>Eukaryota</taxon>
        <taxon>Fungi</taxon>
        <taxon>Dikarya</taxon>
        <taxon>Basidiomycota</taxon>
        <taxon>Agaricomycotina</taxon>
        <taxon>Agaricomycetes</taxon>
        <taxon>Polyporales</taxon>
        <taxon>Gelatoporiaceae</taxon>
        <taxon>Obba</taxon>
    </lineage>
</organism>
<protein>
    <submittedName>
        <fullName evidence="11">Cytochrome P450</fullName>
    </submittedName>
</protein>
<comment type="cofactor">
    <cofactor evidence="1 8">
        <name>heme</name>
        <dbReference type="ChEBI" id="CHEBI:30413"/>
    </cofactor>
</comment>
<dbReference type="GO" id="GO:0005506">
    <property type="term" value="F:iron ion binding"/>
    <property type="evidence" value="ECO:0007669"/>
    <property type="project" value="InterPro"/>
</dbReference>
<dbReference type="InterPro" id="IPR017972">
    <property type="entry name" value="Cyt_P450_CS"/>
</dbReference>
<dbReference type="PROSITE" id="PS00086">
    <property type="entry name" value="CYTOCHROME_P450"/>
    <property type="match status" value="1"/>
</dbReference>
<dbReference type="EMBL" id="KV722373">
    <property type="protein sequence ID" value="OCH92180.1"/>
    <property type="molecule type" value="Genomic_DNA"/>
</dbReference>
<dbReference type="PRINTS" id="PR00385">
    <property type="entry name" value="P450"/>
</dbReference>
<comment type="similarity">
    <text evidence="2 9">Belongs to the cytochrome P450 family.</text>
</comment>
<dbReference type="PANTHER" id="PTHR24287">
    <property type="entry name" value="P450, PUTATIVE (EUROFUNG)-RELATED"/>
    <property type="match status" value="1"/>
</dbReference>
<accession>A0A8E2B1M8</accession>
<dbReference type="PRINTS" id="PR00463">
    <property type="entry name" value="EP450I"/>
</dbReference>
<keyword evidence="10" id="KW-0472">Membrane</keyword>
<dbReference type="Pfam" id="PF00067">
    <property type="entry name" value="p450"/>
    <property type="match status" value="1"/>
</dbReference>
<dbReference type="InterPro" id="IPR047146">
    <property type="entry name" value="Cyt_P450_E_CYP52_fungi"/>
</dbReference>
<dbReference type="Gene3D" id="1.10.630.10">
    <property type="entry name" value="Cytochrome P450"/>
    <property type="match status" value="1"/>
</dbReference>
<evidence type="ECO:0000256" key="9">
    <source>
        <dbReference type="RuleBase" id="RU000461"/>
    </source>
</evidence>
<keyword evidence="7 9" id="KW-0503">Monooxygenase</keyword>